<feature type="domain" description="FH2" evidence="4">
    <location>
        <begin position="465"/>
        <end position="886"/>
    </location>
</feature>
<evidence type="ECO:0000313" key="6">
    <source>
        <dbReference type="Proteomes" id="UP000694557"/>
    </source>
</evidence>
<dbReference type="SMART" id="SM00498">
    <property type="entry name" value="FH2"/>
    <property type="match status" value="1"/>
</dbReference>
<feature type="region of interest" description="Disordered" evidence="2">
    <location>
        <begin position="866"/>
        <end position="886"/>
    </location>
</feature>
<dbReference type="SMART" id="SM01140">
    <property type="entry name" value="Drf_GBD"/>
    <property type="match status" value="1"/>
</dbReference>
<proteinExistence type="predicted"/>
<dbReference type="InterPro" id="IPR010473">
    <property type="entry name" value="GTPase-bd"/>
</dbReference>
<dbReference type="InterPro" id="IPR015425">
    <property type="entry name" value="FH2_Formin"/>
</dbReference>
<feature type="compositionally biased region" description="Pro residues" evidence="2">
    <location>
        <begin position="371"/>
        <end position="384"/>
    </location>
</feature>
<dbReference type="PROSITE" id="PS51232">
    <property type="entry name" value="GBD_FH3"/>
    <property type="match status" value="1"/>
</dbReference>
<feature type="coiled-coil region" evidence="1">
    <location>
        <begin position="703"/>
        <end position="748"/>
    </location>
</feature>
<evidence type="ECO:0000259" key="4">
    <source>
        <dbReference type="PROSITE" id="PS51444"/>
    </source>
</evidence>
<dbReference type="Pfam" id="PF02181">
    <property type="entry name" value="FH2"/>
    <property type="match status" value="1"/>
</dbReference>
<dbReference type="Proteomes" id="UP000694557">
    <property type="component" value="Unassembled WGS sequence"/>
</dbReference>
<dbReference type="PRINTS" id="PR01217">
    <property type="entry name" value="PRICHEXTENSN"/>
</dbReference>
<accession>A0A8C7G463</accession>
<dbReference type="Gene3D" id="1.25.10.10">
    <property type="entry name" value="Leucine-rich Repeat Variant"/>
    <property type="match status" value="1"/>
</dbReference>
<feature type="compositionally biased region" description="Basic and acidic residues" evidence="2">
    <location>
        <begin position="814"/>
        <end position="824"/>
    </location>
</feature>
<evidence type="ECO:0000256" key="1">
    <source>
        <dbReference type="SAM" id="Coils"/>
    </source>
</evidence>
<dbReference type="InterPro" id="IPR011989">
    <property type="entry name" value="ARM-like"/>
</dbReference>
<feature type="compositionally biased region" description="Pro residues" evidence="2">
    <location>
        <begin position="406"/>
        <end position="444"/>
    </location>
</feature>
<dbReference type="Pfam" id="PF06367">
    <property type="entry name" value="Drf_FH3"/>
    <property type="match status" value="1"/>
</dbReference>
<sequence length="886" mass="98415">MSVKTDGKRKWAAVRGHLGSSQDSDTQLEANLESADPELCIRMLQVPSVVNYSGLKRRLEGSEESWMVQFLELSGLDLLLEALDRLSGRGCSRITDALLQLTCVSCVRAVMNSSAGIHFIVENEGYIRKLSQALDTSNTMVKKQVFELLAALSMFSSDGYRLALDALDHYKGVKTQLYRFSVIMNELQATDNMPYMVTLLSVINAIIFGTDDLQQRDKIRKEFIGLQLLDILPKFRDEEDEDLIIQCEAFEEAMSEDEEELLRVYGGIDMSSHQEVFITLFNKVSTAVSLFVCDFCAPAHMDSCEIIMQRLVFSKRRTAGVDAVDGLPPKKIDKAVQTDMVDDDQERLTKCSTKVSSPPFLYPNLMGPGPLQCPPPPPPPPTPPLQHIGGRVPPPPTPLPGMQVPPGCPPPPPPPPGMGSGGPPPPPPLPGMPGLPPPPPPPPGIGGIVVAQSSQSLGCASAAASKAGRCPTLRMKKLNWQKLRAVTDGHSMWTSAQKDAPLEPNYSSIEQLFCLPVTEHKDKGAAAPVKKEPKEISFIDAKKNLNLNIFLKQFKCSHDEFVVLIQSGDRSKFDVEVLKQLIKLLPEKHEIDNLKSFLGEKLKLANVDRFYISLLAVPCYQLRIDCMLLCEETTSVLDMLKPKADVVESACHTLMPSFCRLILDVGNFLNYGSHTGNAEGFKISSLLKLTETKANKSRITLLHHILEAEASALVKRLKEAAKKVTNSVDDVKEQFEKVIEACLNLEKRFTEIVRKKGDLALYLCEDANQLSLEELFGTIKTFRGLFIKALKENKSRKEQAVKAEKRKKQLEEEESKRQKGENGKIIRKGPPPQDDGCIIDHLLNDIRKGFHLRKTRPRCETDSPLSCAMNRDTGQPGKRPWWAEQI</sequence>
<dbReference type="SMART" id="SM01139">
    <property type="entry name" value="Drf_FH3"/>
    <property type="match status" value="1"/>
</dbReference>
<dbReference type="Ensembl" id="ENSOKIT00005039994.1">
    <property type="protein sequence ID" value="ENSOKIP00005037898.1"/>
    <property type="gene ID" value="ENSOKIG00005016073.1"/>
</dbReference>
<dbReference type="GO" id="GO:0003779">
    <property type="term" value="F:actin binding"/>
    <property type="evidence" value="ECO:0007669"/>
    <property type="project" value="InterPro"/>
</dbReference>
<dbReference type="GO" id="GO:0031267">
    <property type="term" value="F:small GTPase binding"/>
    <property type="evidence" value="ECO:0007669"/>
    <property type="project" value="InterPro"/>
</dbReference>
<dbReference type="SUPFAM" id="SSF101447">
    <property type="entry name" value="Formin homology 2 domain (FH2 domain)"/>
    <property type="match status" value="1"/>
</dbReference>
<evidence type="ECO:0000313" key="5">
    <source>
        <dbReference type="Ensembl" id="ENSOKIP00005037898.1"/>
    </source>
</evidence>
<dbReference type="PROSITE" id="PS51444">
    <property type="entry name" value="FH2"/>
    <property type="match status" value="1"/>
</dbReference>
<evidence type="ECO:0000256" key="2">
    <source>
        <dbReference type="SAM" id="MobiDB-lite"/>
    </source>
</evidence>
<dbReference type="Pfam" id="PF06371">
    <property type="entry name" value="Drf_GBD"/>
    <property type="match status" value="1"/>
</dbReference>
<organism evidence="5 6">
    <name type="scientific">Oncorhynchus kisutch</name>
    <name type="common">Coho salmon</name>
    <name type="synonym">Salmo kisutch</name>
    <dbReference type="NCBI Taxonomy" id="8019"/>
    <lineage>
        <taxon>Eukaryota</taxon>
        <taxon>Metazoa</taxon>
        <taxon>Chordata</taxon>
        <taxon>Craniata</taxon>
        <taxon>Vertebrata</taxon>
        <taxon>Euteleostomi</taxon>
        <taxon>Actinopterygii</taxon>
        <taxon>Neopterygii</taxon>
        <taxon>Teleostei</taxon>
        <taxon>Protacanthopterygii</taxon>
        <taxon>Salmoniformes</taxon>
        <taxon>Salmonidae</taxon>
        <taxon>Salmoninae</taxon>
        <taxon>Oncorhynchus</taxon>
    </lineage>
</organism>
<dbReference type="SUPFAM" id="SSF48371">
    <property type="entry name" value="ARM repeat"/>
    <property type="match status" value="1"/>
</dbReference>
<dbReference type="PANTHER" id="PTHR46345">
    <property type="entry name" value="INVERTED FORMIN-2"/>
    <property type="match status" value="1"/>
</dbReference>
<dbReference type="Gene3D" id="1.20.58.2220">
    <property type="entry name" value="Formin, FH2 domain"/>
    <property type="match status" value="2"/>
</dbReference>
<dbReference type="GeneTree" id="ENSGT00940000155691"/>
<dbReference type="AlphaFoldDB" id="A0A8C7G463"/>
<keyword evidence="6" id="KW-1185">Reference proteome</keyword>
<dbReference type="InterPro" id="IPR010472">
    <property type="entry name" value="FH3_dom"/>
</dbReference>
<keyword evidence="1" id="KW-0175">Coiled coil</keyword>
<gene>
    <name evidence="5" type="primary">INF2</name>
</gene>
<dbReference type="InterPro" id="IPR014768">
    <property type="entry name" value="GBD/FH3_dom"/>
</dbReference>
<dbReference type="InterPro" id="IPR042201">
    <property type="entry name" value="FH2_Formin_sf"/>
</dbReference>
<reference evidence="5" key="2">
    <citation type="submission" date="2025-09" db="UniProtKB">
        <authorList>
            <consortium name="Ensembl"/>
        </authorList>
    </citation>
    <scope>IDENTIFICATION</scope>
</reference>
<dbReference type="InterPro" id="IPR016024">
    <property type="entry name" value="ARM-type_fold"/>
</dbReference>
<feature type="region of interest" description="Disordered" evidence="2">
    <location>
        <begin position="365"/>
        <end position="449"/>
    </location>
</feature>
<reference evidence="5" key="1">
    <citation type="submission" date="2025-08" db="UniProtKB">
        <authorList>
            <consortium name="Ensembl"/>
        </authorList>
    </citation>
    <scope>IDENTIFICATION</scope>
</reference>
<feature type="domain" description="GBD/FH3" evidence="3">
    <location>
        <begin position="1"/>
        <end position="343"/>
    </location>
</feature>
<protein>
    <submittedName>
        <fullName evidence="5">Inverted formin 2</fullName>
    </submittedName>
</protein>
<evidence type="ECO:0000259" key="3">
    <source>
        <dbReference type="PROSITE" id="PS51232"/>
    </source>
</evidence>
<dbReference type="GO" id="GO:0030036">
    <property type="term" value="P:actin cytoskeleton organization"/>
    <property type="evidence" value="ECO:0007669"/>
    <property type="project" value="InterPro"/>
</dbReference>
<dbReference type="PANTHER" id="PTHR46345:SF5">
    <property type="entry name" value="INVERTED FORMIN-2"/>
    <property type="match status" value="1"/>
</dbReference>
<name>A0A8C7G463_ONCKI</name>
<feature type="region of interest" description="Disordered" evidence="2">
    <location>
        <begin position="797"/>
        <end position="833"/>
    </location>
</feature>